<comment type="caution">
    <text evidence="1">The sequence shown here is derived from an EMBL/GenBank/DDBJ whole genome shotgun (WGS) entry which is preliminary data.</text>
</comment>
<accession>A0A9D4F7J3</accession>
<name>A0A9D4F7J3_DREPO</name>
<dbReference type="EMBL" id="JAIWYP010000007">
    <property type="protein sequence ID" value="KAH3793794.1"/>
    <property type="molecule type" value="Genomic_DNA"/>
</dbReference>
<protein>
    <submittedName>
        <fullName evidence="1">Uncharacterized protein</fullName>
    </submittedName>
</protein>
<reference evidence="1" key="1">
    <citation type="journal article" date="2019" name="bioRxiv">
        <title>The Genome of the Zebra Mussel, Dreissena polymorpha: A Resource for Invasive Species Research.</title>
        <authorList>
            <person name="McCartney M.A."/>
            <person name="Auch B."/>
            <person name="Kono T."/>
            <person name="Mallez S."/>
            <person name="Zhang Y."/>
            <person name="Obille A."/>
            <person name="Becker A."/>
            <person name="Abrahante J.E."/>
            <person name="Garbe J."/>
            <person name="Badalamenti J.P."/>
            <person name="Herman A."/>
            <person name="Mangelson H."/>
            <person name="Liachko I."/>
            <person name="Sullivan S."/>
            <person name="Sone E.D."/>
            <person name="Koren S."/>
            <person name="Silverstein K.A.T."/>
            <person name="Beckman K.B."/>
            <person name="Gohl D.M."/>
        </authorList>
    </citation>
    <scope>NUCLEOTIDE SEQUENCE</scope>
    <source>
        <strain evidence="1">Duluth1</strain>
        <tissue evidence="1">Whole animal</tissue>
    </source>
</reference>
<proteinExistence type="predicted"/>
<dbReference type="Proteomes" id="UP000828390">
    <property type="component" value="Unassembled WGS sequence"/>
</dbReference>
<organism evidence="1 2">
    <name type="scientific">Dreissena polymorpha</name>
    <name type="common">Zebra mussel</name>
    <name type="synonym">Mytilus polymorpha</name>
    <dbReference type="NCBI Taxonomy" id="45954"/>
    <lineage>
        <taxon>Eukaryota</taxon>
        <taxon>Metazoa</taxon>
        <taxon>Spiralia</taxon>
        <taxon>Lophotrochozoa</taxon>
        <taxon>Mollusca</taxon>
        <taxon>Bivalvia</taxon>
        <taxon>Autobranchia</taxon>
        <taxon>Heteroconchia</taxon>
        <taxon>Euheterodonta</taxon>
        <taxon>Imparidentia</taxon>
        <taxon>Neoheterodontei</taxon>
        <taxon>Myida</taxon>
        <taxon>Dreissenoidea</taxon>
        <taxon>Dreissenidae</taxon>
        <taxon>Dreissena</taxon>
    </lineage>
</organism>
<gene>
    <name evidence="1" type="ORF">DPMN_147316</name>
</gene>
<reference evidence="1" key="2">
    <citation type="submission" date="2020-11" db="EMBL/GenBank/DDBJ databases">
        <authorList>
            <person name="McCartney M.A."/>
            <person name="Auch B."/>
            <person name="Kono T."/>
            <person name="Mallez S."/>
            <person name="Becker A."/>
            <person name="Gohl D.M."/>
            <person name="Silverstein K.A.T."/>
            <person name="Koren S."/>
            <person name="Bechman K.B."/>
            <person name="Herman A."/>
            <person name="Abrahante J.E."/>
            <person name="Garbe J."/>
        </authorList>
    </citation>
    <scope>NUCLEOTIDE SEQUENCE</scope>
    <source>
        <strain evidence="1">Duluth1</strain>
        <tissue evidence="1">Whole animal</tissue>
    </source>
</reference>
<evidence type="ECO:0000313" key="1">
    <source>
        <dbReference type="EMBL" id="KAH3793794.1"/>
    </source>
</evidence>
<dbReference type="AlphaFoldDB" id="A0A9D4F7J3"/>
<sequence length="130" mass="13643">MPPAFTGAPPGHYRRRPRLSRGVAVVLPGSDAGIAPVSSGGVTVDRGSAGTLPAFIRASPGHYRRKPGLCRGFTVINRSLSGIDWDSAGLLTGFNRGDTGKYCEFFSTNHPGSRRSTGVSKQGRTGGPFQ</sequence>
<keyword evidence="2" id="KW-1185">Reference proteome</keyword>
<evidence type="ECO:0000313" key="2">
    <source>
        <dbReference type="Proteomes" id="UP000828390"/>
    </source>
</evidence>